<proteinExistence type="predicted"/>
<comment type="caution">
    <text evidence="2">The sequence shown here is derived from an EMBL/GenBank/DDBJ whole genome shotgun (WGS) entry which is preliminary data.</text>
</comment>
<evidence type="ECO:0000256" key="1">
    <source>
        <dbReference type="SAM" id="MobiDB-lite"/>
    </source>
</evidence>
<keyword evidence="3" id="KW-1185">Reference proteome</keyword>
<feature type="compositionally biased region" description="Polar residues" evidence="1">
    <location>
        <begin position="30"/>
        <end position="43"/>
    </location>
</feature>
<dbReference type="Proteomes" id="UP001519460">
    <property type="component" value="Unassembled WGS sequence"/>
</dbReference>
<sequence length="102" mass="10911">MTKLLFSPLFSQPTTVTTAIVSNDSEKRLMSSQSTRSVATPSKLQPELSSLPEGETIPSGTTPRRLPPLEASLGAESESSDGVSIPSRLPAIPEPDHTYENM</sequence>
<gene>
    <name evidence="2" type="ORF">BaRGS_00012189</name>
</gene>
<organism evidence="2 3">
    <name type="scientific">Batillaria attramentaria</name>
    <dbReference type="NCBI Taxonomy" id="370345"/>
    <lineage>
        <taxon>Eukaryota</taxon>
        <taxon>Metazoa</taxon>
        <taxon>Spiralia</taxon>
        <taxon>Lophotrochozoa</taxon>
        <taxon>Mollusca</taxon>
        <taxon>Gastropoda</taxon>
        <taxon>Caenogastropoda</taxon>
        <taxon>Sorbeoconcha</taxon>
        <taxon>Cerithioidea</taxon>
        <taxon>Batillariidae</taxon>
        <taxon>Batillaria</taxon>
    </lineage>
</organism>
<evidence type="ECO:0000313" key="2">
    <source>
        <dbReference type="EMBL" id="KAK7496537.1"/>
    </source>
</evidence>
<name>A0ABD0LAY5_9CAEN</name>
<feature type="region of interest" description="Disordered" evidence="1">
    <location>
        <begin position="26"/>
        <end position="102"/>
    </location>
</feature>
<evidence type="ECO:0000313" key="3">
    <source>
        <dbReference type="Proteomes" id="UP001519460"/>
    </source>
</evidence>
<accession>A0ABD0LAY5</accession>
<dbReference type="EMBL" id="JACVVK020000066">
    <property type="protein sequence ID" value="KAK7496537.1"/>
    <property type="molecule type" value="Genomic_DNA"/>
</dbReference>
<dbReference type="AlphaFoldDB" id="A0ABD0LAY5"/>
<reference evidence="2 3" key="1">
    <citation type="journal article" date="2023" name="Sci. Data">
        <title>Genome assembly of the Korean intertidal mud-creeper Batillaria attramentaria.</title>
        <authorList>
            <person name="Patra A.K."/>
            <person name="Ho P.T."/>
            <person name="Jun S."/>
            <person name="Lee S.J."/>
            <person name="Kim Y."/>
            <person name="Won Y.J."/>
        </authorList>
    </citation>
    <scope>NUCLEOTIDE SEQUENCE [LARGE SCALE GENOMIC DNA]</scope>
    <source>
        <strain evidence="2">Wonlab-2016</strain>
    </source>
</reference>
<protein>
    <submittedName>
        <fullName evidence="2">Uncharacterized protein</fullName>
    </submittedName>
</protein>